<name>A0A1J5RPM2_9ZZZZ</name>
<dbReference type="Pfam" id="PF22548">
    <property type="entry name" value="AEP-TOTE"/>
    <property type="match status" value="1"/>
</dbReference>
<evidence type="ECO:0000259" key="1">
    <source>
        <dbReference type="Pfam" id="PF22548"/>
    </source>
</evidence>
<sequence length="32" mass="3931">MAPKVALFRWLFRGRSDAYPVRWENKTREADY</sequence>
<protein>
    <recommendedName>
        <fullName evidence="1">TOTE conflict system primase domain-containing protein</fullName>
    </recommendedName>
</protein>
<reference evidence="2" key="1">
    <citation type="submission" date="2016-10" db="EMBL/GenBank/DDBJ databases">
        <title>Sequence of Gallionella enrichment culture.</title>
        <authorList>
            <person name="Poehlein A."/>
            <person name="Muehling M."/>
            <person name="Daniel R."/>
        </authorList>
    </citation>
    <scope>NUCLEOTIDE SEQUENCE</scope>
</reference>
<dbReference type="AlphaFoldDB" id="A0A1J5RPM2"/>
<comment type="caution">
    <text evidence="2">The sequence shown here is derived from an EMBL/GenBank/DDBJ whole genome shotgun (WGS) entry which is preliminary data.</text>
</comment>
<dbReference type="InterPro" id="IPR054347">
    <property type="entry name" value="TOTE_primase"/>
</dbReference>
<dbReference type="EMBL" id="MLJW01000195">
    <property type="protein sequence ID" value="OIQ94012.1"/>
    <property type="molecule type" value="Genomic_DNA"/>
</dbReference>
<feature type="domain" description="TOTE conflict system primase" evidence="1">
    <location>
        <begin position="4"/>
        <end position="32"/>
    </location>
</feature>
<organism evidence="2">
    <name type="scientific">mine drainage metagenome</name>
    <dbReference type="NCBI Taxonomy" id="410659"/>
    <lineage>
        <taxon>unclassified sequences</taxon>
        <taxon>metagenomes</taxon>
        <taxon>ecological metagenomes</taxon>
    </lineage>
</organism>
<proteinExistence type="predicted"/>
<accession>A0A1J5RPM2</accession>
<evidence type="ECO:0000313" key="2">
    <source>
        <dbReference type="EMBL" id="OIQ94012.1"/>
    </source>
</evidence>
<gene>
    <name evidence="2" type="ORF">GALL_240180</name>
</gene>